<evidence type="ECO:0000313" key="3">
    <source>
        <dbReference type="EMBL" id="KAL3268481.1"/>
    </source>
</evidence>
<dbReference type="PANTHER" id="PTHR19444:SF50">
    <property type="match status" value="1"/>
</dbReference>
<name>A0ABD2MQU5_9CUCU</name>
<comment type="caution">
    <text evidence="3">The sequence shown here is derived from an EMBL/GenBank/DDBJ whole genome shotgun (WGS) entry which is preliminary data.</text>
</comment>
<keyword evidence="2" id="KW-0472">Membrane</keyword>
<dbReference type="InterPro" id="IPR051951">
    <property type="entry name" value="UNC-93_regulatory"/>
</dbReference>
<comment type="similarity">
    <text evidence="1">Belongs to the unc-93 family.</text>
</comment>
<sequence>MEIKHANWTKYQDTKDEALLDFNDIIFTAAYNSIGKTGKLKRAPVPWELSNMNSEFQPVRTDEGEEFNQNEKWRIWKNVLVLGFAFMLHFTAFWGSSNLQSSVNSDEALGTFTLASIYSSLIVSNILLSSFVIEISKTL</sequence>
<gene>
    <name evidence="3" type="ORF">HHI36_007592</name>
</gene>
<dbReference type="AlphaFoldDB" id="A0ABD2MQU5"/>
<reference evidence="3 4" key="1">
    <citation type="journal article" date="2021" name="BMC Biol.">
        <title>Horizontally acquired antibacterial genes associated with adaptive radiation of ladybird beetles.</title>
        <authorList>
            <person name="Li H.S."/>
            <person name="Tang X.F."/>
            <person name="Huang Y.H."/>
            <person name="Xu Z.Y."/>
            <person name="Chen M.L."/>
            <person name="Du X.Y."/>
            <person name="Qiu B.Y."/>
            <person name="Chen P.T."/>
            <person name="Zhang W."/>
            <person name="Slipinski A."/>
            <person name="Escalona H.E."/>
            <person name="Waterhouse R.M."/>
            <person name="Zwick A."/>
            <person name="Pang H."/>
        </authorList>
    </citation>
    <scope>NUCLEOTIDE SEQUENCE [LARGE SCALE GENOMIC DNA]</scope>
    <source>
        <strain evidence="3">SYSU2018</strain>
    </source>
</reference>
<dbReference type="EMBL" id="JABFTP020000021">
    <property type="protein sequence ID" value="KAL3268481.1"/>
    <property type="molecule type" value="Genomic_DNA"/>
</dbReference>
<evidence type="ECO:0000256" key="2">
    <source>
        <dbReference type="SAM" id="Phobius"/>
    </source>
</evidence>
<dbReference type="Proteomes" id="UP001516400">
    <property type="component" value="Unassembled WGS sequence"/>
</dbReference>
<accession>A0ABD2MQU5</accession>
<organism evidence="3 4">
    <name type="scientific">Cryptolaemus montrouzieri</name>
    <dbReference type="NCBI Taxonomy" id="559131"/>
    <lineage>
        <taxon>Eukaryota</taxon>
        <taxon>Metazoa</taxon>
        <taxon>Ecdysozoa</taxon>
        <taxon>Arthropoda</taxon>
        <taxon>Hexapoda</taxon>
        <taxon>Insecta</taxon>
        <taxon>Pterygota</taxon>
        <taxon>Neoptera</taxon>
        <taxon>Endopterygota</taxon>
        <taxon>Coleoptera</taxon>
        <taxon>Polyphaga</taxon>
        <taxon>Cucujiformia</taxon>
        <taxon>Coccinelloidea</taxon>
        <taxon>Coccinellidae</taxon>
        <taxon>Scymninae</taxon>
        <taxon>Scymnini</taxon>
        <taxon>Cryptolaemus</taxon>
    </lineage>
</organism>
<keyword evidence="2" id="KW-0812">Transmembrane</keyword>
<feature type="transmembrane region" description="Helical" evidence="2">
    <location>
        <begin position="108"/>
        <end position="133"/>
    </location>
</feature>
<keyword evidence="4" id="KW-1185">Reference proteome</keyword>
<evidence type="ECO:0000256" key="1">
    <source>
        <dbReference type="ARBA" id="ARBA00009172"/>
    </source>
</evidence>
<proteinExistence type="inferred from homology"/>
<evidence type="ECO:0000313" key="4">
    <source>
        <dbReference type="Proteomes" id="UP001516400"/>
    </source>
</evidence>
<protein>
    <submittedName>
        <fullName evidence="3">Uncharacterized protein</fullName>
    </submittedName>
</protein>
<keyword evidence="2" id="KW-1133">Transmembrane helix</keyword>
<feature type="transmembrane region" description="Helical" evidence="2">
    <location>
        <begin position="79"/>
        <end position="96"/>
    </location>
</feature>
<dbReference type="PANTHER" id="PTHR19444">
    <property type="entry name" value="UNC-93 RELATED"/>
    <property type="match status" value="1"/>
</dbReference>